<protein>
    <submittedName>
        <fullName evidence="1">Uncharacterized protein</fullName>
    </submittedName>
</protein>
<reference evidence="1 2" key="1">
    <citation type="submission" date="2014-08" db="EMBL/GenBank/DDBJ databases">
        <title>Genomic and Phenotypic Diversity of Colwellia psychrerythraea strains from Disparate Marine Basins.</title>
        <authorList>
            <person name="Techtmann S.M."/>
            <person name="Stelling S.C."/>
            <person name="Utturkar S.M."/>
            <person name="Alshibli N."/>
            <person name="Harris A."/>
            <person name="Brown S.D."/>
            <person name="Hazen T.C."/>
        </authorList>
    </citation>
    <scope>NUCLEOTIDE SEQUENCE [LARGE SCALE GENOMIC DNA]</scope>
    <source>
        <strain evidence="1 2">ND2E</strain>
    </source>
</reference>
<dbReference type="RefSeq" id="WP_033093050.1">
    <property type="nucleotide sequence ID" value="NZ_JQED01000009.1"/>
</dbReference>
<sequence>MKNLLKVIQYDMLDFIEGEDENETVYSAEDVTLCITSLLEFMSVMEAEVQTIDSAKEHIESLVLSLNSLNHQCGDCLIEKGQSEDICQFIQQVISAANIEFIGDVTEQWREW</sequence>
<gene>
    <name evidence="1" type="ORF">ND2E_2254</name>
</gene>
<dbReference type="AlphaFoldDB" id="A0A099KTL0"/>
<proteinExistence type="predicted"/>
<dbReference type="Proteomes" id="UP000029843">
    <property type="component" value="Unassembled WGS sequence"/>
</dbReference>
<dbReference type="OrthoDB" id="9182697at2"/>
<comment type="caution">
    <text evidence="1">The sequence shown here is derived from an EMBL/GenBank/DDBJ whole genome shotgun (WGS) entry which is preliminary data.</text>
</comment>
<accession>A0A099KTL0</accession>
<dbReference type="EMBL" id="JQED01000009">
    <property type="protein sequence ID" value="KGJ93525.1"/>
    <property type="molecule type" value="Genomic_DNA"/>
</dbReference>
<name>A0A099KTL0_COLPS</name>
<dbReference type="PATRIC" id="fig|28229.4.peg.1280"/>
<organism evidence="1 2">
    <name type="scientific">Colwellia psychrerythraea</name>
    <name type="common">Vibrio psychroerythus</name>
    <dbReference type="NCBI Taxonomy" id="28229"/>
    <lineage>
        <taxon>Bacteria</taxon>
        <taxon>Pseudomonadati</taxon>
        <taxon>Pseudomonadota</taxon>
        <taxon>Gammaproteobacteria</taxon>
        <taxon>Alteromonadales</taxon>
        <taxon>Colwelliaceae</taxon>
        <taxon>Colwellia</taxon>
    </lineage>
</organism>
<evidence type="ECO:0000313" key="2">
    <source>
        <dbReference type="Proteomes" id="UP000029843"/>
    </source>
</evidence>
<evidence type="ECO:0000313" key="1">
    <source>
        <dbReference type="EMBL" id="KGJ93525.1"/>
    </source>
</evidence>